<keyword evidence="1" id="KW-0472">Membrane</keyword>
<reference evidence="3" key="1">
    <citation type="submission" date="2022-11" db="UniProtKB">
        <authorList>
            <consortium name="WormBaseParasite"/>
        </authorList>
    </citation>
    <scope>IDENTIFICATION</scope>
</reference>
<dbReference type="Pfam" id="PF23408">
    <property type="entry name" value="TMEM126_like"/>
    <property type="match status" value="1"/>
</dbReference>
<dbReference type="AlphaFoldDB" id="A0A914YGK2"/>
<feature type="transmembrane region" description="Helical" evidence="1">
    <location>
        <begin position="167"/>
        <end position="186"/>
    </location>
</feature>
<dbReference type="InterPro" id="IPR057591">
    <property type="entry name" value="TMEM126-like"/>
</dbReference>
<sequence>MVTSNPSATVDPVSIWVRSQILDSKEPNLPNDLISKTDVATRYAGQRSALWTSISEMAGPNRQKFISRMVKNWPYAKERYALIFPMHAGLVSSCLCANLIAARINSDIFLYNPKISFLQSIRRCPKSPWVFAIYTTGITYFAFYNLFFEKTILGEDEPCTSCTLSRLSTLLIGAGVLFPAVTTPALSHYMHVRHNPGVPVTKNLLEFVTMLFVTSKSTWSLLPKLAVCQLIVASVSTYSLLWGRSRIFNTVAIDPDILTETVISAEKEKTVKEKLNSIFSKVSFLRSFLDDPTEAPPKY</sequence>
<keyword evidence="2" id="KW-1185">Reference proteome</keyword>
<feature type="transmembrane region" description="Helical" evidence="1">
    <location>
        <begin position="80"/>
        <end position="101"/>
    </location>
</feature>
<evidence type="ECO:0000256" key="1">
    <source>
        <dbReference type="SAM" id="Phobius"/>
    </source>
</evidence>
<proteinExistence type="predicted"/>
<feature type="transmembrane region" description="Helical" evidence="1">
    <location>
        <begin position="129"/>
        <end position="147"/>
    </location>
</feature>
<protein>
    <submittedName>
        <fullName evidence="3">Uncharacterized protein</fullName>
    </submittedName>
</protein>
<organism evidence="2 3">
    <name type="scientific">Panagrolaimus superbus</name>
    <dbReference type="NCBI Taxonomy" id="310955"/>
    <lineage>
        <taxon>Eukaryota</taxon>
        <taxon>Metazoa</taxon>
        <taxon>Ecdysozoa</taxon>
        <taxon>Nematoda</taxon>
        <taxon>Chromadorea</taxon>
        <taxon>Rhabditida</taxon>
        <taxon>Tylenchina</taxon>
        <taxon>Panagrolaimomorpha</taxon>
        <taxon>Panagrolaimoidea</taxon>
        <taxon>Panagrolaimidae</taxon>
        <taxon>Panagrolaimus</taxon>
    </lineage>
</organism>
<accession>A0A914YGK2</accession>
<evidence type="ECO:0000313" key="3">
    <source>
        <dbReference type="WBParaSite" id="PSU_v2.g19432.t1"/>
    </source>
</evidence>
<name>A0A914YGK2_9BILA</name>
<keyword evidence="1" id="KW-1133">Transmembrane helix</keyword>
<dbReference type="WBParaSite" id="PSU_v2.g19432.t1">
    <property type="protein sequence ID" value="PSU_v2.g19432.t1"/>
    <property type="gene ID" value="PSU_v2.g19432"/>
</dbReference>
<evidence type="ECO:0000313" key="2">
    <source>
        <dbReference type="Proteomes" id="UP000887577"/>
    </source>
</evidence>
<keyword evidence="1" id="KW-0812">Transmembrane</keyword>
<dbReference type="Proteomes" id="UP000887577">
    <property type="component" value="Unplaced"/>
</dbReference>